<dbReference type="GO" id="GO:0004674">
    <property type="term" value="F:protein serine/threonine kinase activity"/>
    <property type="evidence" value="ECO:0007669"/>
    <property type="project" value="UniProtKB-KW"/>
</dbReference>
<evidence type="ECO:0000256" key="3">
    <source>
        <dbReference type="ARBA" id="ARBA00022475"/>
    </source>
</evidence>
<evidence type="ECO:0000256" key="8">
    <source>
        <dbReference type="ARBA" id="ARBA00022777"/>
    </source>
</evidence>
<dbReference type="GO" id="GO:0080090">
    <property type="term" value="P:regulation of primary metabolic process"/>
    <property type="evidence" value="ECO:0007669"/>
    <property type="project" value="UniProtKB-ARBA"/>
</dbReference>
<keyword evidence="9" id="KW-0067">ATP-binding</keyword>
<evidence type="ECO:0000313" key="14">
    <source>
        <dbReference type="Proteomes" id="UP000501849"/>
    </source>
</evidence>
<dbReference type="FunFam" id="1.10.510.10:FF:000021">
    <property type="entry name" value="Serine/threonine protein kinase"/>
    <property type="match status" value="1"/>
</dbReference>
<evidence type="ECO:0000256" key="6">
    <source>
        <dbReference type="ARBA" id="ARBA00022692"/>
    </source>
</evidence>
<dbReference type="Gene3D" id="1.10.510.10">
    <property type="entry name" value="Transferase(Phosphotransferase) domain 1"/>
    <property type="match status" value="1"/>
</dbReference>
<dbReference type="EMBL" id="CP038797">
    <property type="protein sequence ID" value="QIV79786.1"/>
    <property type="molecule type" value="Genomic_DNA"/>
</dbReference>
<gene>
    <name evidence="13" type="ORF">EXE63_01250</name>
</gene>
<evidence type="ECO:0000256" key="2">
    <source>
        <dbReference type="ARBA" id="ARBA00012513"/>
    </source>
</evidence>
<dbReference type="AlphaFoldDB" id="A0A6H0RXZ7"/>
<dbReference type="SUPFAM" id="SSF56112">
    <property type="entry name" value="Protein kinase-like (PK-like)"/>
    <property type="match status" value="1"/>
</dbReference>
<keyword evidence="5" id="KW-0808">Transferase</keyword>
<name>A0A6H0RXZ7_9MYCO</name>
<dbReference type="KEGG" id="mfre:EXE63_01250"/>
<keyword evidence="8 13" id="KW-0418">Kinase</keyword>
<proteinExistence type="predicted"/>
<evidence type="ECO:0000256" key="4">
    <source>
        <dbReference type="ARBA" id="ARBA00022527"/>
    </source>
</evidence>
<keyword evidence="14" id="KW-1185">Reference proteome</keyword>
<dbReference type="PANTHER" id="PTHR43289:SF6">
    <property type="entry name" value="SERINE_THREONINE-PROTEIN KINASE NEKL-3"/>
    <property type="match status" value="1"/>
</dbReference>
<keyword evidence="3" id="KW-1003">Cell membrane</keyword>
<evidence type="ECO:0000256" key="7">
    <source>
        <dbReference type="ARBA" id="ARBA00022741"/>
    </source>
</evidence>
<dbReference type="PANTHER" id="PTHR43289">
    <property type="entry name" value="MITOGEN-ACTIVATED PROTEIN KINASE KINASE KINASE 20-RELATED"/>
    <property type="match status" value="1"/>
</dbReference>
<dbReference type="PROSITE" id="PS00108">
    <property type="entry name" value="PROTEIN_KINASE_ST"/>
    <property type="match status" value="1"/>
</dbReference>
<evidence type="ECO:0000259" key="12">
    <source>
        <dbReference type="PROSITE" id="PS50011"/>
    </source>
</evidence>
<dbReference type="InterPro" id="IPR011009">
    <property type="entry name" value="Kinase-like_dom_sf"/>
</dbReference>
<evidence type="ECO:0000256" key="9">
    <source>
        <dbReference type="ARBA" id="ARBA00022840"/>
    </source>
</evidence>
<keyword evidence="4 13" id="KW-0723">Serine/threonine-protein kinase</keyword>
<sequence>MGEVWKAFDTDTNRIVALKLLPPHLTDDRTFRERFKREARLAASLTEPHVLPIHHFGTINGRLYVDMRLVEGRDLASILADGPLSPKRSVIIIDQIASALDAAHQSGLIHRDVKPSNILVGQRDFAYLIDFGIARSANDTALTQTGHAVGTFFYMAPERLAGSDNLDHRVDVYALACVLHECLTGNRPFTGDSLERQVIGHLSTQPPKPSEFNPEVPTAFDSVVAAGMAKSLDERYASAPELADAAHHALST</sequence>
<dbReference type="PROSITE" id="PS50011">
    <property type="entry name" value="PROTEIN_KINASE_DOM"/>
    <property type="match status" value="1"/>
</dbReference>
<dbReference type="Proteomes" id="UP000501849">
    <property type="component" value="Plasmid unnamed1"/>
</dbReference>
<keyword evidence="7" id="KW-0547">Nucleotide-binding</keyword>
<dbReference type="InterPro" id="IPR000719">
    <property type="entry name" value="Prot_kinase_dom"/>
</dbReference>
<reference evidence="13 14" key="1">
    <citation type="submission" date="2019-04" db="EMBL/GenBank/DDBJ databases">
        <title>Draft, Whole-Genome Sequence of the Anthracene-degrading Mycobacterium frederiksbergense LB501T, Isolated from a Polycyclic Aromatic Hydrocarbon (PAH)-Contaminated Soil.</title>
        <authorList>
            <person name="Augelletti F."/>
        </authorList>
    </citation>
    <scope>NUCLEOTIDE SEQUENCE [LARGE SCALE GENOMIC DNA]</scope>
    <source>
        <strain evidence="13 14">LB 501T</strain>
        <plasmid evidence="13 14">unnamed1</plasmid>
    </source>
</reference>
<dbReference type="EC" id="2.7.11.1" evidence="2"/>
<keyword evidence="10" id="KW-1133">Transmembrane helix</keyword>
<keyword evidence="13" id="KW-0614">Plasmid</keyword>
<accession>A0A6H0RXZ7</accession>
<dbReference type="GO" id="GO:0005524">
    <property type="term" value="F:ATP binding"/>
    <property type="evidence" value="ECO:0007669"/>
    <property type="project" value="UniProtKB-KW"/>
</dbReference>
<keyword evidence="6" id="KW-0812">Transmembrane</keyword>
<evidence type="ECO:0000313" key="13">
    <source>
        <dbReference type="EMBL" id="QIV79786.1"/>
    </source>
</evidence>
<evidence type="ECO:0000256" key="10">
    <source>
        <dbReference type="ARBA" id="ARBA00022989"/>
    </source>
</evidence>
<organism evidence="13 14">
    <name type="scientific">Mycolicibacterium frederiksbergense</name>
    <dbReference type="NCBI Taxonomy" id="117567"/>
    <lineage>
        <taxon>Bacteria</taxon>
        <taxon>Bacillati</taxon>
        <taxon>Actinomycetota</taxon>
        <taxon>Actinomycetes</taxon>
        <taxon>Mycobacteriales</taxon>
        <taxon>Mycobacteriaceae</taxon>
        <taxon>Mycolicibacterium</taxon>
    </lineage>
</organism>
<comment type="subcellular location">
    <subcellularLocation>
        <location evidence="1">Cell membrane</location>
        <topology evidence="1">Single-pass membrane protein</topology>
    </subcellularLocation>
</comment>
<dbReference type="Pfam" id="PF00069">
    <property type="entry name" value="Pkinase"/>
    <property type="match status" value="1"/>
</dbReference>
<dbReference type="CDD" id="cd14014">
    <property type="entry name" value="STKc_PknB_like"/>
    <property type="match status" value="1"/>
</dbReference>
<geneLocation type="plasmid" evidence="13 14">
    <name>unnamed1</name>
</geneLocation>
<protein>
    <recommendedName>
        <fullName evidence="2">non-specific serine/threonine protein kinase</fullName>
        <ecNumber evidence="2">2.7.11.1</ecNumber>
    </recommendedName>
</protein>
<dbReference type="GO" id="GO:0005886">
    <property type="term" value="C:plasma membrane"/>
    <property type="evidence" value="ECO:0007669"/>
    <property type="project" value="UniProtKB-SubCell"/>
</dbReference>
<evidence type="ECO:0000256" key="1">
    <source>
        <dbReference type="ARBA" id="ARBA00004162"/>
    </source>
</evidence>
<dbReference type="Gene3D" id="3.30.200.20">
    <property type="entry name" value="Phosphorylase Kinase, domain 1"/>
    <property type="match status" value="1"/>
</dbReference>
<dbReference type="InterPro" id="IPR008271">
    <property type="entry name" value="Ser/Thr_kinase_AS"/>
</dbReference>
<evidence type="ECO:0000256" key="11">
    <source>
        <dbReference type="ARBA" id="ARBA00023136"/>
    </source>
</evidence>
<evidence type="ECO:0000256" key="5">
    <source>
        <dbReference type="ARBA" id="ARBA00022679"/>
    </source>
</evidence>
<dbReference type="SMART" id="SM00220">
    <property type="entry name" value="S_TKc"/>
    <property type="match status" value="1"/>
</dbReference>
<keyword evidence="11" id="KW-0472">Membrane</keyword>
<feature type="domain" description="Protein kinase" evidence="12">
    <location>
        <begin position="1"/>
        <end position="250"/>
    </location>
</feature>